<reference evidence="2 3" key="1">
    <citation type="submission" date="2019-07" db="EMBL/GenBank/DDBJ databases">
        <authorList>
            <person name="Kim J."/>
        </authorList>
    </citation>
    <scope>NUCLEOTIDE SEQUENCE [LARGE SCALE GENOMIC DNA]</scope>
    <source>
        <strain evidence="2 3">MJ1a</strain>
    </source>
</reference>
<gene>
    <name evidence="2" type="ORF">FPZ42_02860</name>
</gene>
<evidence type="ECO:0000313" key="3">
    <source>
        <dbReference type="Proteomes" id="UP000318010"/>
    </source>
</evidence>
<dbReference type="AlphaFoldDB" id="A0A563UBM2"/>
<name>A0A563UBM2_9SPHI</name>
<keyword evidence="3" id="KW-1185">Reference proteome</keyword>
<keyword evidence="1" id="KW-1133">Transmembrane helix</keyword>
<sequence>MWMIIIGLALSGITAFPIETELAWLSTNSGFMSAHAQHWLNTVYNAVKATNAAYPYLSYGTDWLAFAHLLLAVLFIGPLRDPVKNIWIIQFGIIASIAIFPLAFIAGSIRHIPFFWRLIDCSFGVICLIPLLKVRIYLKQLDRTKQPYATPVKLSNQEL</sequence>
<keyword evidence="1" id="KW-0812">Transmembrane</keyword>
<keyword evidence="1" id="KW-0472">Membrane</keyword>
<protein>
    <submittedName>
        <fullName evidence="2">Uncharacterized protein</fullName>
    </submittedName>
</protein>
<dbReference type="OrthoDB" id="190649at2"/>
<evidence type="ECO:0000313" key="2">
    <source>
        <dbReference type="EMBL" id="TWR28755.1"/>
    </source>
</evidence>
<proteinExistence type="predicted"/>
<evidence type="ECO:0000256" key="1">
    <source>
        <dbReference type="SAM" id="Phobius"/>
    </source>
</evidence>
<feature type="transmembrane region" description="Helical" evidence="1">
    <location>
        <begin position="86"/>
        <end position="109"/>
    </location>
</feature>
<organism evidence="2 3">
    <name type="scientific">Mucilaginibacter achroorhodeus</name>
    <dbReference type="NCBI Taxonomy" id="2599294"/>
    <lineage>
        <taxon>Bacteria</taxon>
        <taxon>Pseudomonadati</taxon>
        <taxon>Bacteroidota</taxon>
        <taxon>Sphingobacteriia</taxon>
        <taxon>Sphingobacteriales</taxon>
        <taxon>Sphingobacteriaceae</taxon>
        <taxon>Mucilaginibacter</taxon>
    </lineage>
</organism>
<feature type="transmembrane region" description="Helical" evidence="1">
    <location>
        <begin position="63"/>
        <end position="79"/>
    </location>
</feature>
<dbReference type="EMBL" id="VOEI01000001">
    <property type="protein sequence ID" value="TWR28755.1"/>
    <property type="molecule type" value="Genomic_DNA"/>
</dbReference>
<feature type="transmembrane region" description="Helical" evidence="1">
    <location>
        <begin position="115"/>
        <end position="138"/>
    </location>
</feature>
<dbReference type="Proteomes" id="UP000318010">
    <property type="component" value="Unassembled WGS sequence"/>
</dbReference>
<accession>A0A563UBM2</accession>
<comment type="caution">
    <text evidence="2">The sequence shown here is derived from an EMBL/GenBank/DDBJ whole genome shotgun (WGS) entry which is preliminary data.</text>
</comment>